<comment type="similarity">
    <text evidence="2">Belongs to the mitochondrion-specific ribosomal protein mL49 family.</text>
</comment>
<dbReference type="Proteomes" id="UP000241462">
    <property type="component" value="Unassembled WGS sequence"/>
</dbReference>
<evidence type="ECO:0000256" key="2">
    <source>
        <dbReference type="ARBA" id="ARBA00005677"/>
    </source>
</evidence>
<evidence type="ECO:0000256" key="1">
    <source>
        <dbReference type="ARBA" id="ARBA00004173"/>
    </source>
</evidence>
<feature type="non-terminal residue" evidence="7">
    <location>
        <position position="82"/>
    </location>
</feature>
<gene>
    <name evidence="7" type="ORF">BD289DRAFT_341642</name>
</gene>
<dbReference type="OrthoDB" id="19439at2759"/>
<dbReference type="EMBL" id="KZ678490">
    <property type="protein sequence ID" value="PSR81945.1"/>
    <property type="molecule type" value="Genomic_DNA"/>
</dbReference>
<sequence length="82" mass="9231">TYTVERTASKNVPVYDDKRAGGTRRLTLIKKVVGNAQDLKNDIISDLHFNKDDVSVNPVTGHVVIKGHFQHKVSKWLEARGF</sequence>
<dbReference type="PANTHER" id="PTHR13477">
    <property type="entry name" value="MITOCHONDRIAL 39S RIBOSOMAL PROTEIN L49"/>
    <property type="match status" value="1"/>
</dbReference>
<accession>A0A2T3A2Y8</accession>
<dbReference type="FunCoup" id="A0A2T3A2Y8">
    <property type="interactions" value="100"/>
</dbReference>
<evidence type="ECO:0000313" key="8">
    <source>
        <dbReference type="Proteomes" id="UP000241462"/>
    </source>
</evidence>
<evidence type="ECO:0000256" key="6">
    <source>
        <dbReference type="ARBA" id="ARBA00035191"/>
    </source>
</evidence>
<organism evidence="7 8">
    <name type="scientific">Coniella lustricola</name>
    <dbReference type="NCBI Taxonomy" id="2025994"/>
    <lineage>
        <taxon>Eukaryota</taxon>
        <taxon>Fungi</taxon>
        <taxon>Dikarya</taxon>
        <taxon>Ascomycota</taxon>
        <taxon>Pezizomycotina</taxon>
        <taxon>Sordariomycetes</taxon>
        <taxon>Sordariomycetidae</taxon>
        <taxon>Diaporthales</taxon>
        <taxon>Schizoparmaceae</taxon>
        <taxon>Coniella</taxon>
    </lineage>
</organism>
<keyword evidence="3 7" id="KW-0689">Ribosomal protein</keyword>
<protein>
    <recommendedName>
        <fullName evidence="6">Large ribosomal subunit protein mL49</fullName>
    </recommendedName>
</protein>
<proteinExistence type="inferred from homology"/>
<dbReference type="GO" id="GO:0003735">
    <property type="term" value="F:structural constituent of ribosome"/>
    <property type="evidence" value="ECO:0007669"/>
    <property type="project" value="InterPro"/>
</dbReference>
<evidence type="ECO:0000256" key="3">
    <source>
        <dbReference type="ARBA" id="ARBA00022980"/>
    </source>
</evidence>
<keyword evidence="4" id="KW-0496">Mitochondrion</keyword>
<dbReference type="PANTHER" id="PTHR13477:SF0">
    <property type="entry name" value="LARGE RIBOSOMAL SUBUNIT PROTEIN ML49"/>
    <property type="match status" value="1"/>
</dbReference>
<evidence type="ECO:0000256" key="4">
    <source>
        <dbReference type="ARBA" id="ARBA00023128"/>
    </source>
</evidence>
<comment type="subcellular location">
    <subcellularLocation>
        <location evidence="1">Mitochondrion</location>
    </subcellularLocation>
</comment>
<keyword evidence="8" id="KW-1185">Reference proteome</keyword>
<keyword evidence="5" id="KW-0687">Ribonucleoprotein</keyword>
<dbReference type="InParanoid" id="A0A2T3A2Y8"/>
<reference evidence="7 8" key="1">
    <citation type="journal article" date="2018" name="Mycol. Prog.">
        <title>Coniella lustricola, a new species from submerged detritus.</title>
        <authorList>
            <person name="Raudabaugh D.B."/>
            <person name="Iturriaga T."/>
            <person name="Carver A."/>
            <person name="Mondo S."/>
            <person name="Pangilinan J."/>
            <person name="Lipzen A."/>
            <person name="He G."/>
            <person name="Amirebrahimi M."/>
            <person name="Grigoriev I.V."/>
            <person name="Miller A.N."/>
        </authorList>
    </citation>
    <scope>NUCLEOTIDE SEQUENCE [LARGE SCALE GENOMIC DNA]</scope>
    <source>
        <strain evidence="7 8">B22-T-1</strain>
    </source>
</reference>
<dbReference type="STRING" id="2025994.A0A2T3A2Y8"/>
<dbReference type="GO" id="GO:0006412">
    <property type="term" value="P:translation"/>
    <property type="evidence" value="ECO:0007669"/>
    <property type="project" value="InterPro"/>
</dbReference>
<name>A0A2T3A2Y8_9PEZI</name>
<dbReference type="AlphaFoldDB" id="A0A2T3A2Y8"/>
<dbReference type="Pfam" id="PF05046">
    <property type="entry name" value="Img2"/>
    <property type="match status" value="1"/>
</dbReference>
<feature type="non-terminal residue" evidence="7">
    <location>
        <position position="1"/>
    </location>
</feature>
<dbReference type="GO" id="GO:0005762">
    <property type="term" value="C:mitochondrial large ribosomal subunit"/>
    <property type="evidence" value="ECO:0007669"/>
    <property type="project" value="TreeGrafter"/>
</dbReference>
<evidence type="ECO:0000313" key="7">
    <source>
        <dbReference type="EMBL" id="PSR81945.1"/>
    </source>
</evidence>
<dbReference type="Gene3D" id="3.30.780.10">
    <property type="entry name" value="SUI1-like domain"/>
    <property type="match status" value="1"/>
</dbReference>
<dbReference type="InterPro" id="IPR007740">
    <property type="entry name" value="Ribosomal_mL49"/>
</dbReference>
<evidence type="ECO:0000256" key="5">
    <source>
        <dbReference type="ARBA" id="ARBA00023274"/>
    </source>
</evidence>